<dbReference type="RefSeq" id="XP_037160159.1">
    <property type="nucleotide sequence ID" value="XM_037312927.1"/>
</dbReference>
<protein>
    <submittedName>
        <fullName evidence="1">Uncharacterized protein</fullName>
    </submittedName>
</protein>
<evidence type="ECO:0000313" key="1">
    <source>
        <dbReference type="EMBL" id="KAF6230691.1"/>
    </source>
</evidence>
<gene>
    <name evidence="1" type="ORF">HO173_011043</name>
</gene>
<keyword evidence="2" id="KW-1185">Reference proteome</keyword>
<reference evidence="1 2" key="1">
    <citation type="journal article" date="2020" name="Genomics">
        <title>Complete, high-quality genomes from long-read metagenomic sequencing of two wolf lichen thalli reveals enigmatic genome architecture.</title>
        <authorList>
            <person name="McKenzie S.K."/>
            <person name="Walston R.F."/>
            <person name="Allen J.L."/>
        </authorList>
    </citation>
    <scope>NUCLEOTIDE SEQUENCE [LARGE SCALE GENOMIC DNA]</scope>
    <source>
        <strain evidence="1">WasteWater2</strain>
    </source>
</reference>
<sequence length="56" mass="6245">MLQRFYGYLKGADEYIHGIRVELTQLRDDIQDVAVAAEPLDNSMAAVMKSASQGEE</sequence>
<dbReference type="GeneID" id="59292689"/>
<dbReference type="EMBL" id="JACCJC010000065">
    <property type="protein sequence ID" value="KAF6230691.1"/>
    <property type="molecule type" value="Genomic_DNA"/>
</dbReference>
<organism evidence="1 2">
    <name type="scientific">Letharia columbiana</name>
    <dbReference type="NCBI Taxonomy" id="112416"/>
    <lineage>
        <taxon>Eukaryota</taxon>
        <taxon>Fungi</taxon>
        <taxon>Dikarya</taxon>
        <taxon>Ascomycota</taxon>
        <taxon>Pezizomycotina</taxon>
        <taxon>Lecanoromycetes</taxon>
        <taxon>OSLEUM clade</taxon>
        <taxon>Lecanoromycetidae</taxon>
        <taxon>Lecanorales</taxon>
        <taxon>Lecanorineae</taxon>
        <taxon>Parmeliaceae</taxon>
        <taxon>Letharia</taxon>
    </lineage>
</organism>
<dbReference type="Proteomes" id="UP000578531">
    <property type="component" value="Unassembled WGS sequence"/>
</dbReference>
<accession>A0A8H6FLE2</accession>
<dbReference type="AlphaFoldDB" id="A0A8H6FLE2"/>
<comment type="caution">
    <text evidence="1">The sequence shown here is derived from an EMBL/GenBank/DDBJ whole genome shotgun (WGS) entry which is preliminary data.</text>
</comment>
<name>A0A8H6FLE2_9LECA</name>
<proteinExistence type="predicted"/>
<evidence type="ECO:0000313" key="2">
    <source>
        <dbReference type="Proteomes" id="UP000578531"/>
    </source>
</evidence>